<dbReference type="Pfam" id="PF01571">
    <property type="entry name" value="GCV_T"/>
    <property type="match status" value="1"/>
</dbReference>
<dbReference type="Gene3D" id="3.50.50.60">
    <property type="entry name" value="FAD/NAD(P)-binding domain"/>
    <property type="match status" value="1"/>
</dbReference>
<proteinExistence type="inferred from homology"/>
<dbReference type="GO" id="GO:0005739">
    <property type="term" value="C:mitochondrion"/>
    <property type="evidence" value="ECO:0000318"/>
    <property type="project" value="GO_Central"/>
</dbReference>
<evidence type="ECO:0000259" key="3">
    <source>
        <dbReference type="Pfam" id="PF01571"/>
    </source>
</evidence>
<dbReference type="InterPro" id="IPR029043">
    <property type="entry name" value="GcvT/YgfZ_C"/>
</dbReference>
<dbReference type="InterPro" id="IPR013977">
    <property type="entry name" value="GcvT_C"/>
</dbReference>
<dbReference type="PANTHER" id="PTHR43757">
    <property type="entry name" value="AMINOMETHYLTRANSFERASE"/>
    <property type="match status" value="1"/>
</dbReference>
<dbReference type="InterPro" id="IPR036188">
    <property type="entry name" value="FAD/NAD-bd_sf"/>
</dbReference>
<dbReference type="InterPro" id="IPR032503">
    <property type="entry name" value="FAO_M"/>
</dbReference>
<feature type="domain" description="GCVT N-terminal" evidence="3">
    <location>
        <begin position="479"/>
        <end position="794"/>
    </location>
</feature>
<evidence type="ECO:0008006" key="8">
    <source>
        <dbReference type="Google" id="ProtNLM"/>
    </source>
</evidence>
<dbReference type="CTD" id="1757"/>
<evidence type="ECO:0000313" key="6">
    <source>
        <dbReference type="EnsemblMetazoa" id="XP_030853480"/>
    </source>
</evidence>
<dbReference type="Gene3D" id="3.30.1360.120">
    <property type="entry name" value="Probable tRNA modification gtpase trme, domain 1"/>
    <property type="match status" value="1"/>
</dbReference>
<dbReference type="FunFam" id="3.30.1360.120:FF:000023">
    <property type="entry name" value="Sarcosine dehydrogenase"/>
    <property type="match status" value="1"/>
</dbReference>
<dbReference type="Gene3D" id="3.30.9.10">
    <property type="entry name" value="D-Amino Acid Oxidase, subunit A, domain 2"/>
    <property type="match status" value="1"/>
</dbReference>
<dbReference type="InterPro" id="IPR028896">
    <property type="entry name" value="GcvT/YgfZ/DmdA"/>
</dbReference>
<keyword evidence="7" id="KW-1185">Reference proteome</keyword>
<evidence type="ECO:0000259" key="5">
    <source>
        <dbReference type="Pfam" id="PF16350"/>
    </source>
</evidence>
<reference evidence="7" key="1">
    <citation type="submission" date="2015-02" db="EMBL/GenBank/DDBJ databases">
        <title>Genome sequencing for Strongylocentrotus purpuratus.</title>
        <authorList>
            <person name="Murali S."/>
            <person name="Liu Y."/>
            <person name="Vee V."/>
            <person name="English A."/>
            <person name="Wang M."/>
            <person name="Skinner E."/>
            <person name="Han Y."/>
            <person name="Muzny D.M."/>
            <person name="Worley K.C."/>
            <person name="Gibbs R.A."/>
        </authorList>
    </citation>
    <scope>NUCLEOTIDE SEQUENCE</scope>
</reference>
<dbReference type="InterPro" id="IPR027266">
    <property type="entry name" value="TrmE/GcvT-like"/>
</dbReference>
<dbReference type="FunFam" id="3.30.70.1400:FF:000004">
    <property type="entry name" value="Sarcosine dehydrogenase, mitochondrial"/>
    <property type="match status" value="1"/>
</dbReference>
<reference evidence="6" key="2">
    <citation type="submission" date="2021-01" db="UniProtKB">
        <authorList>
            <consortium name="EnsemblMetazoa"/>
        </authorList>
    </citation>
    <scope>IDENTIFICATION</scope>
</reference>
<dbReference type="PANTHER" id="PTHR43757:SF11">
    <property type="entry name" value="SARCOSINE DEHYDROGENASE"/>
    <property type="match status" value="1"/>
</dbReference>
<dbReference type="AlphaFoldDB" id="A0A7M7PL11"/>
<dbReference type="Proteomes" id="UP000007110">
    <property type="component" value="Unassembled WGS sequence"/>
</dbReference>
<dbReference type="FunFam" id="3.50.50.60:FF:000769">
    <property type="entry name" value="Sarcosine dehydrogenase"/>
    <property type="match status" value="1"/>
</dbReference>
<dbReference type="EnsemblMetazoa" id="XM_030997620">
    <property type="protein sequence ID" value="XP_030853480"/>
    <property type="gene ID" value="LOC576973"/>
</dbReference>
<comment type="similarity">
    <text evidence="1">Belongs to the GcvT family.</text>
</comment>
<dbReference type="Pfam" id="PF16350">
    <property type="entry name" value="FAO_M"/>
    <property type="match status" value="1"/>
</dbReference>
<feature type="domain" description="FAD dependent oxidoreductase" evidence="2">
    <location>
        <begin position="59"/>
        <end position="418"/>
    </location>
</feature>
<dbReference type="OMA" id="MVFKYDQ"/>
<dbReference type="Gene3D" id="3.30.70.1400">
    <property type="entry name" value="Aminomethyltransferase beta-barrel domains"/>
    <property type="match status" value="1"/>
</dbReference>
<sequence>MWRSVHRYSSRLQQHLTLQTIRCTVARHCSQSAQSGVPYETNLSTASTTDAITAPPSADVVIIGGGSIGCSTLYHLAKLGITNTVLIEKDQLTAGTTWHTAGLVWGLRPSDTDIELLSYMRHLVGDVLEQETGVDPGWINNGGLFTASNKERLDEYKRMGTVGKAFGVESHILSPEETKKLYPLMNCSDIYGTLYSPGDGTIDPAGFCTALTRSATKAGAKVLTDCQVTGIQTGEDDFGTHRVQGVETSGGTIKTPIVVNCTGVWAPNIGALANVAVPLLAMKHAYVVTERIEGIQNMPNVRDHDASVYLKLQGDALSIGGYESNPEFIDTMNNDFAFSLYDLDWDVFSTHIDGNVQRVPVIGETGIKSTVCGPESFTPDHKPLLGEAPELRGFYHGCAFNSSGLMLGGGSGRELAKWIVNGRPDLDMYGYDIRRFSRSLVHDKTWIKERSHEAYAKNYSTVFPHDQPLAGRNKRKDALHQVLSDAGCVYQEALGWERPGYFTPEGKAEIREYDYYGSYGHEAHKDYAYNDRLRDDYTFEFPKHHNVIGKECLAARNAVAVFNMSYFGQFYLTGPDSQAAADWIFTNNLDKPVGSTIYTCMCNKAGGTEGDLTVSIIDPMAVSSPLAPSFEGRGFYVAAGGGVAEHVKSHMQTEIQDKRFQCQIVDVTNEMGVISIQGPKSRELLQALATDFDFSNEAFPFSSHKIMTIAGHQVRAIRLTFVGELGWELHVPNDAAVDIYQAVMQEGAKHGVTNGGYRALDSLSLEKGYRHWHGDLRSDDTPLESGLGFTCKLKMDTPFLGREALEKQKAEGLKRRIACFTTDPSLALLGMEVLRRNGEVVGYFRRADHAFALNKGIGYGYVQKSDGSTVTNAYLKEGEYTVERMGEIYPAKIHLKTPFDPSNDRIKGFYE</sequence>
<dbReference type="Pfam" id="PF01266">
    <property type="entry name" value="DAO"/>
    <property type="match status" value="1"/>
</dbReference>
<dbReference type="SUPFAM" id="SSF101790">
    <property type="entry name" value="Aminomethyltransferase beta-barrel domain"/>
    <property type="match status" value="1"/>
</dbReference>
<evidence type="ECO:0000256" key="1">
    <source>
        <dbReference type="ARBA" id="ARBA00008609"/>
    </source>
</evidence>
<dbReference type="EnsemblMetazoa" id="XM_030997621">
    <property type="protein sequence ID" value="XP_030853481"/>
    <property type="gene ID" value="LOC576973"/>
</dbReference>
<evidence type="ECO:0000259" key="4">
    <source>
        <dbReference type="Pfam" id="PF08669"/>
    </source>
</evidence>
<dbReference type="GeneID" id="576973"/>
<dbReference type="Pfam" id="PF08669">
    <property type="entry name" value="GCV_T_C"/>
    <property type="match status" value="1"/>
</dbReference>
<dbReference type="FunCoup" id="A0A7M7PL11">
    <property type="interactions" value="189"/>
</dbReference>
<feature type="domain" description="FAD dependent oxidoreductase central" evidence="5">
    <location>
        <begin position="421"/>
        <end position="475"/>
    </location>
</feature>
<dbReference type="SUPFAM" id="SSF54373">
    <property type="entry name" value="FAD-linked reductases, C-terminal domain"/>
    <property type="match status" value="1"/>
</dbReference>
<dbReference type="OrthoDB" id="498204at2759"/>
<feature type="domain" description="Aminomethyltransferase C-terminal" evidence="4">
    <location>
        <begin position="815"/>
        <end position="899"/>
    </location>
</feature>
<protein>
    <recommendedName>
        <fullName evidence="8">Sarcosine dehydrogenase</fullName>
    </recommendedName>
</protein>
<evidence type="ECO:0000259" key="2">
    <source>
        <dbReference type="Pfam" id="PF01266"/>
    </source>
</evidence>
<dbReference type="FunFam" id="2.40.30.110:FF:000008">
    <property type="entry name" value="Sarcosine dehydrogenase"/>
    <property type="match status" value="1"/>
</dbReference>
<dbReference type="InterPro" id="IPR006222">
    <property type="entry name" value="GCVT_N"/>
</dbReference>
<dbReference type="FunFam" id="3.30.1360.120:FF:000075">
    <property type="entry name" value="Uncharacterized protein"/>
    <property type="match status" value="1"/>
</dbReference>
<name>A0A7M7PL11_STRPU</name>
<dbReference type="RefSeq" id="XP_030853480.1">
    <property type="nucleotide sequence ID" value="XM_030997620.1"/>
</dbReference>
<dbReference type="InParanoid" id="A0A7M7PL11"/>
<dbReference type="InterPro" id="IPR006076">
    <property type="entry name" value="FAD-dep_OxRdtase"/>
</dbReference>
<evidence type="ECO:0000313" key="7">
    <source>
        <dbReference type="Proteomes" id="UP000007110"/>
    </source>
</evidence>
<accession>A0A7M7PL11</accession>
<dbReference type="RefSeq" id="XP_030853481.1">
    <property type="nucleotide sequence ID" value="XM_030997621.1"/>
</dbReference>
<dbReference type="SUPFAM" id="SSF51905">
    <property type="entry name" value="FAD/NAD(P)-binding domain"/>
    <property type="match status" value="1"/>
</dbReference>
<dbReference type="SUPFAM" id="SSF103025">
    <property type="entry name" value="Folate-binding domain"/>
    <property type="match status" value="1"/>
</dbReference>
<dbReference type="Gene3D" id="2.40.30.110">
    <property type="entry name" value="Aminomethyltransferase beta-barrel domains"/>
    <property type="match status" value="1"/>
</dbReference>
<dbReference type="KEGG" id="spu:576973"/>
<organism evidence="6 7">
    <name type="scientific">Strongylocentrotus purpuratus</name>
    <name type="common">Purple sea urchin</name>
    <dbReference type="NCBI Taxonomy" id="7668"/>
    <lineage>
        <taxon>Eukaryota</taxon>
        <taxon>Metazoa</taxon>
        <taxon>Echinodermata</taxon>
        <taxon>Eleutherozoa</taxon>
        <taxon>Echinozoa</taxon>
        <taxon>Echinoidea</taxon>
        <taxon>Euechinoidea</taxon>
        <taxon>Echinacea</taxon>
        <taxon>Camarodonta</taxon>
        <taxon>Echinidea</taxon>
        <taxon>Strongylocentrotidae</taxon>
        <taxon>Strongylocentrotus</taxon>
    </lineage>
</organism>